<dbReference type="Proteomes" id="UP001595613">
    <property type="component" value="Unassembled WGS sequence"/>
</dbReference>
<comment type="caution">
    <text evidence="3">The sequence shown here is derived from an EMBL/GenBank/DDBJ whole genome shotgun (WGS) entry which is preliminary data.</text>
</comment>
<dbReference type="InterPro" id="IPR036111">
    <property type="entry name" value="Mal/L-sulfo/L-lacto_DH-like_sf"/>
</dbReference>
<keyword evidence="2" id="KW-0560">Oxidoreductase</keyword>
<evidence type="ECO:0000256" key="2">
    <source>
        <dbReference type="ARBA" id="ARBA00023002"/>
    </source>
</evidence>
<keyword evidence="4" id="KW-1185">Reference proteome</keyword>
<protein>
    <submittedName>
        <fullName evidence="3">Ldh family oxidoreductase</fullName>
    </submittedName>
</protein>
<name>A0ABV7X0V8_9HYPH</name>
<sequence>MTTIGDGASLTLSWRELLELAEGFLTAHGLSPEQARALALSLCRAERDDSRSHGLQRLPGTLETMAHPAFNRKADPRAEMLTPAIIRVDADYGFSSLAVERGLPPLMEAARSLGIAVLAVNNGFHATALWPVLEEIAAQGLAGLSMNPTHDWVAPAGGSGGVLGTNPIGFSWPRRGRPPYVFDFATSAGARAEIALRRQQGRALPPGWGLDREGRPSTDPAAVLAGAMLPFGGHKGSALATMIELLAGPFIADRTSRQSALFDDGARAAPCHGELIVAFDPVLVGAASGQGNDAEAAAEDLFARIEQQGGRLPGARRHAARARAKTEGISISRPLHEKILALMP</sequence>
<dbReference type="RefSeq" id="WP_380095651.1">
    <property type="nucleotide sequence ID" value="NZ_JBHRYD010000001.1"/>
</dbReference>
<dbReference type="EMBL" id="JBHRYD010000001">
    <property type="protein sequence ID" value="MFC3704229.1"/>
    <property type="molecule type" value="Genomic_DNA"/>
</dbReference>
<dbReference type="Gene3D" id="1.10.1530.10">
    <property type="match status" value="1"/>
</dbReference>
<comment type="similarity">
    <text evidence="1">Belongs to the LDH2/MDH2 oxidoreductase family.</text>
</comment>
<reference evidence="4" key="1">
    <citation type="journal article" date="2019" name="Int. J. Syst. Evol. Microbiol.">
        <title>The Global Catalogue of Microorganisms (GCM) 10K type strain sequencing project: providing services to taxonomists for standard genome sequencing and annotation.</title>
        <authorList>
            <consortium name="The Broad Institute Genomics Platform"/>
            <consortium name="The Broad Institute Genome Sequencing Center for Infectious Disease"/>
            <person name="Wu L."/>
            <person name="Ma J."/>
        </authorList>
    </citation>
    <scope>NUCLEOTIDE SEQUENCE [LARGE SCALE GENOMIC DNA]</scope>
    <source>
        <strain evidence="4">KCTC 42281</strain>
    </source>
</reference>
<dbReference type="Pfam" id="PF02615">
    <property type="entry name" value="Ldh_2"/>
    <property type="match status" value="1"/>
</dbReference>
<evidence type="ECO:0000313" key="3">
    <source>
        <dbReference type="EMBL" id="MFC3704229.1"/>
    </source>
</evidence>
<gene>
    <name evidence="3" type="ORF">ACFOOL_05600</name>
</gene>
<evidence type="ECO:0000256" key="1">
    <source>
        <dbReference type="ARBA" id="ARBA00006056"/>
    </source>
</evidence>
<dbReference type="InterPro" id="IPR003767">
    <property type="entry name" value="Malate/L-lactate_DH-like"/>
</dbReference>
<proteinExistence type="inferred from homology"/>
<organism evidence="3 4">
    <name type="scientific">Devosia honganensis</name>
    <dbReference type="NCBI Taxonomy" id="1610527"/>
    <lineage>
        <taxon>Bacteria</taxon>
        <taxon>Pseudomonadati</taxon>
        <taxon>Pseudomonadota</taxon>
        <taxon>Alphaproteobacteria</taxon>
        <taxon>Hyphomicrobiales</taxon>
        <taxon>Devosiaceae</taxon>
        <taxon>Devosia</taxon>
    </lineage>
</organism>
<dbReference type="PANTHER" id="PTHR11091">
    <property type="entry name" value="OXIDOREDUCTASE-RELATED"/>
    <property type="match status" value="1"/>
</dbReference>
<accession>A0ABV7X0V8</accession>
<dbReference type="InterPro" id="IPR043144">
    <property type="entry name" value="Mal/L-sulf/L-lact_DH-like_ah"/>
</dbReference>
<evidence type="ECO:0000313" key="4">
    <source>
        <dbReference type="Proteomes" id="UP001595613"/>
    </source>
</evidence>
<dbReference type="Gene3D" id="3.30.1370.60">
    <property type="entry name" value="Hypothetical oxidoreductase yiak, domain 2"/>
    <property type="match status" value="1"/>
</dbReference>
<dbReference type="InterPro" id="IPR043143">
    <property type="entry name" value="Mal/L-sulf/L-lact_DH-like_NADP"/>
</dbReference>
<dbReference type="PANTHER" id="PTHR11091:SF0">
    <property type="entry name" value="MALATE DEHYDROGENASE"/>
    <property type="match status" value="1"/>
</dbReference>
<dbReference type="SUPFAM" id="SSF89733">
    <property type="entry name" value="L-sulfolactate dehydrogenase-like"/>
    <property type="match status" value="1"/>
</dbReference>